<evidence type="ECO:0008006" key="5">
    <source>
        <dbReference type="Google" id="ProtNLM"/>
    </source>
</evidence>
<keyword evidence="4" id="KW-1185">Reference proteome</keyword>
<dbReference type="InterPro" id="IPR001082">
    <property type="entry name" value="Pilin"/>
</dbReference>
<dbReference type="GO" id="GO:0009289">
    <property type="term" value="C:pilus"/>
    <property type="evidence" value="ECO:0007669"/>
    <property type="project" value="InterPro"/>
</dbReference>
<accession>A0A091AZA6</accession>
<dbReference type="GO" id="GO:0007155">
    <property type="term" value="P:cell adhesion"/>
    <property type="evidence" value="ECO:0007669"/>
    <property type="project" value="InterPro"/>
</dbReference>
<dbReference type="Proteomes" id="UP000029393">
    <property type="component" value="Unassembled WGS sequence"/>
</dbReference>
<comment type="similarity">
    <text evidence="1">Belongs to the N-Me-Phe pilin family.</text>
</comment>
<evidence type="ECO:0000313" key="4">
    <source>
        <dbReference type="Proteomes" id="UP000029393"/>
    </source>
</evidence>
<proteinExistence type="inferred from homology"/>
<dbReference type="RefSeq" id="WP_034213002.1">
    <property type="nucleotide sequence ID" value="NZ_AVCK01000025.1"/>
</dbReference>
<sequence>MKSPATLFIVLVFAVLFSLIAYRVSVHFAQLPEAGGVPAPSAPSEPAAPAEPEAPALPPSQRQAADAIARAADIQAAVQAFYEANQAWPRSLAQLSLGNPDQYADAAVAAISIQPQGVVAIAMKPHVSRGGVIRLTPSIEADGRVTWQCRATNYPAATRLPTCR</sequence>
<feature type="region of interest" description="Disordered" evidence="2">
    <location>
        <begin position="37"/>
        <end position="61"/>
    </location>
</feature>
<organism evidence="3 4">
    <name type="scientific">Arenimonas metalli CF5-1</name>
    <dbReference type="NCBI Taxonomy" id="1384056"/>
    <lineage>
        <taxon>Bacteria</taxon>
        <taxon>Pseudomonadati</taxon>
        <taxon>Pseudomonadota</taxon>
        <taxon>Gammaproteobacteria</taxon>
        <taxon>Lysobacterales</taxon>
        <taxon>Lysobacteraceae</taxon>
        <taxon>Arenimonas</taxon>
    </lineage>
</organism>
<comment type="caution">
    <text evidence="3">The sequence shown here is derived from an EMBL/GenBank/DDBJ whole genome shotgun (WGS) entry which is preliminary data.</text>
</comment>
<dbReference type="PATRIC" id="fig|1384056.3.peg.1805"/>
<evidence type="ECO:0000256" key="1">
    <source>
        <dbReference type="ARBA" id="ARBA00005233"/>
    </source>
</evidence>
<dbReference type="EMBL" id="AVCK01000025">
    <property type="protein sequence ID" value="KFN45663.1"/>
    <property type="molecule type" value="Genomic_DNA"/>
</dbReference>
<dbReference type="Pfam" id="PF00114">
    <property type="entry name" value="Pilin"/>
    <property type="match status" value="1"/>
</dbReference>
<evidence type="ECO:0000256" key="2">
    <source>
        <dbReference type="SAM" id="MobiDB-lite"/>
    </source>
</evidence>
<feature type="compositionally biased region" description="Low complexity" evidence="2">
    <location>
        <begin position="38"/>
        <end position="61"/>
    </location>
</feature>
<dbReference type="SUPFAM" id="SSF54523">
    <property type="entry name" value="Pili subunits"/>
    <property type="match status" value="1"/>
</dbReference>
<dbReference type="OrthoDB" id="5767514at2"/>
<evidence type="ECO:0000313" key="3">
    <source>
        <dbReference type="EMBL" id="KFN45663.1"/>
    </source>
</evidence>
<gene>
    <name evidence="3" type="ORF">N787_12385</name>
</gene>
<dbReference type="AlphaFoldDB" id="A0A091AZA6"/>
<dbReference type="InterPro" id="IPR045584">
    <property type="entry name" value="Pilin-like"/>
</dbReference>
<dbReference type="Gene3D" id="3.30.700.10">
    <property type="entry name" value="Glycoprotein, Type 4 Pilin"/>
    <property type="match status" value="1"/>
</dbReference>
<protein>
    <recommendedName>
        <fullName evidence="5">Pilin</fullName>
    </recommendedName>
</protein>
<name>A0A091AZA6_9GAMM</name>
<reference evidence="3 4" key="1">
    <citation type="submission" date="2013-09" db="EMBL/GenBank/DDBJ databases">
        <title>Genome sequencing of Arenimonas metalli.</title>
        <authorList>
            <person name="Chen F."/>
            <person name="Wang G."/>
        </authorList>
    </citation>
    <scope>NUCLEOTIDE SEQUENCE [LARGE SCALE GENOMIC DNA]</scope>
    <source>
        <strain evidence="3 4">CF5-1</strain>
    </source>
</reference>